<feature type="transmembrane region" description="Helical" evidence="6">
    <location>
        <begin position="477"/>
        <end position="498"/>
    </location>
</feature>
<dbReference type="GO" id="GO:0005886">
    <property type="term" value="C:plasma membrane"/>
    <property type="evidence" value="ECO:0007669"/>
    <property type="project" value="UniProtKB-SubCell"/>
</dbReference>
<evidence type="ECO:0000313" key="7">
    <source>
        <dbReference type="EMBL" id="SDK50736.1"/>
    </source>
</evidence>
<sequence length="521" mass="55355">MPSTTSATDQTTRGFAAQLPRNLAANIAYFLVNIVIGILLVPYFIDTLGVAAYGLIPLATSITGYVAIVVQSLNTAVTRFLTVDLQRGDYAAANKTFNTSLFGLTAVILLMIPVILVVAYFAPSIFNVPAGQETGAVLLFLGVSAGFLIRSWSGNFTVQLFAYNRLDLQNLVNLTNLIVQTGLIVLLFTLFGPDLALIGGAYLAGAVMASGVAIVLARRVCPHLRISIRSFDRRRVRDLCGMGWWVVIDQIGSLLFLQIDLIVVNLLFGETPAGEYAIALQWVILLRAVAGVLSGVLTPTILSCYARNQTETLIRVTKSAVKLMGLAMALPIGLVCGLAPLLLTVWVGEEFTFLAPLMALLTVHLAVNLAVLPLFPINVAYNRVRVPGIVTFFMGIGNFGLAVALPLLTGLGYYGVAAAAAIVLTLKNAIFTPWYATRVLGVGAHTFTRSMLPGIVATGLIGVAAATLGGILQLPALVTLVVAGAGIALVYLAAVWVLGLNGFERGLFESYLPPALRRIII</sequence>
<dbReference type="PANTHER" id="PTHR30250">
    <property type="entry name" value="PST FAMILY PREDICTED COLANIC ACID TRANSPORTER"/>
    <property type="match status" value="1"/>
</dbReference>
<protein>
    <submittedName>
        <fullName evidence="7">Membrane protein involved in the export of O-antigen and teichoic acid</fullName>
    </submittedName>
</protein>
<feature type="transmembrane region" description="Helical" evidence="6">
    <location>
        <begin position="134"/>
        <end position="150"/>
    </location>
</feature>
<name>A0A1G9CGM3_9EURY</name>
<feature type="transmembrane region" description="Helical" evidence="6">
    <location>
        <begin position="242"/>
        <end position="268"/>
    </location>
</feature>
<dbReference type="AlphaFoldDB" id="A0A1G9CGM3"/>
<dbReference type="EMBL" id="FNFT01000017">
    <property type="protein sequence ID" value="SDK50736.1"/>
    <property type="molecule type" value="Genomic_DNA"/>
</dbReference>
<proteinExistence type="predicted"/>
<feature type="transmembrane region" description="Helical" evidence="6">
    <location>
        <begin position="411"/>
        <end position="430"/>
    </location>
</feature>
<evidence type="ECO:0000256" key="6">
    <source>
        <dbReference type="SAM" id="Phobius"/>
    </source>
</evidence>
<dbReference type="Pfam" id="PF01943">
    <property type="entry name" value="Polysacc_synt"/>
    <property type="match status" value="1"/>
</dbReference>
<feature type="transmembrane region" description="Helical" evidence="6">
    <location>
        <begin position="353"/>
        <end position="374"/>
    </location>
</feature>
<dbReference type="InterPro" id="IPR002797">
    <property type="entry name" value="Polysacc_synth"/>
</dbReference>
<reference evidence="7 8" key="1">
    <citation type="submission" date="2016-10" db="EMBL/GenBank/DDBJ databases">
        <authorList>
            <person name="Varghese N."/>
            <person name="Submissions S."/>
        </authorList>
    </citation>
    <scope>NUCLEOTIDE SEQUENCE [LARGE SCALE GENOMIC DNA]</scope>
    <source>
        <strain evidence="7 8">DSM 2373</strain>
    </source>
</reference>
<feature type="transmembrane region" description="Helical" evidence="6">
    <location>
        <begin position="386"/>
        <end position="405"/>
    </location>
</feature>
<dbReference type="InterPro" id="IPR050833">
    <property type="entry name" value="Poly_Biosynth_Transport"/>
</dbReference>
<feature type="transmembrane region" description="Helical" evidence="6">
    <location>
        <begin position="23"/>
        <end position="45"/>
    </location>
</feature>
<feature type="transmembrane region" description="Helical" evidence="6">
    <location>
        <begin position="280"/>
        <end position="302"/>
    </location>
</feature>
<feature type="transmembrane region" description="Helical" evidence="6">
    <location>
        <begin position="451"/>
        <end position="471"/>
    </location>
</feature>
<comment type="subcellular location">
    <subcellularLocation>
        <location evidence="1">Cell membrane</location>
        <topology evidence="1">Multi-pass membrane protein</topology>
    </subcellularLocation>
</comment>
<keyword evidence="8" id="KW-1185">Reference proteome</keyword>
<keyword evidence="4 6" id="KW-1133">Transmembrane helix</keyword>
<evidence type="ECO:0000313" key="8">
    <source>
        <dbReference type="Proteomes" id="UP000326500"/>
    </source>
</evidence>
<keyword evidence="2" id="KW-1003">Cell membrane</keyword>
<evidence type="ECO:0000256" key="5">
    <source>
        <dbReference type="ARBA" id="ARBA00023136"/>
    </source>
</evidence>
<organism evidence="7 8">
    <name type="scientific">Methanoculleus thermophilus</name>
    <dbReference type="NCBI Taxonomy" id="2200"/>
    <lineage>
        <taxon>Archaea</taxon>
        <taxon>Methanobacteriati</taxon>
        <taxon>Methanobacteriota</taxon>
        <taxon>Stenosarchaea group</taxon>
        <taxon>Methanomicrobia</taxon>
        <taxon>Methanomicrobiales</taxon>
        <taxon>Methanomicrobiaceae</taxon>
        <taxon>Methanoculleus</taxon>
    </lineage>
</organism>
<keyword evidence="3 6" id="KW-0812">Transmembrane</keyword>
<dbReference type="PANTHER" id="PTHR30250:SF26">
    <property type="entry name" value="PSMA PROTEIN"/>
    <property type="match status" value="1"/>
</dbReference>
<evidence type="ECO:0000256" key="3">
    <source>
        <dbReference type="ARBA" id="ARBA00022692"/>
    </source>
</evidence>
<feature type="transmembrane region" description="Helical" evidence="6">
    <location>
        <begin position="323"/>
        <end position="347"/>
    </location>
</feature>
<dbReference type="Proteomes" id="UP000326500">
    <property type="component" value="Unassembled WGS sequence"/>
</dbReference>
<feature type="transmembrane region" description="Helical" evidence="6">
    <location>
        <begin position="171"/>
        <end position="191"/>
    </location>
</feature>
<evidence type="ECO:0000256" key="1">
    <source>
        <dbReference type="ARBA" id="ARBA00004651"/>
    </source>
</evidence>
<evidence type="ECO:0000256" key="4">
    <source>
        <dbReference type="ARBA" id="ARBA00022989"/>
    </source>
</evidence>
<dbReference type="STRING" id="2200.GCA_001571405_02292"/>
<dbReference type="OrthoDB" id="107091at2157"/>
<feature type="transmembrane region" description="Helical" evidence="6">
    <location>
        <begin position="197"/>
        <end position="221"/>
    </location>
</feature>
<feature type="transmembrane region" description="Helical" evidence="6">
    <location>
        <begin position="101"/>
        <end position="122"/>
    </location>
</feature>
<feature type="transmembrane region" description="Helical" evidence="6">
    <location>
        <begin position="51"/>
        <end position="70"/>
    </location>
</feature>
<evidence type="ECO:0000256" key="2">
    <source>
        <dbReference type="ARBA" id="ARBA00022475"/>
    </source>
</evidence>
<keyword evidence="5 6" id="KW-0472">Membrane</keyword>
<accession>A0A1G9CGM3</accession>
<gene>
    <name evidence="7" type="ORF">SAMN04488571_11711</name>
</gene>
<dbReference type="RefSeq" id="WP_066958865.1">
    <property type="nucleotide sequence ID" value="NZ_BCNX01000020.1"/>
</dbReference>